<name>A0A060M1Z3_9BACI</name>
<sequence>MDRRVATFNVDNIARTKAYEQFGRKHPEIRWARLAGMVSRNAGWNLTDLTIEPFRSLLSRSTRQNIAWIYERANWLIFRDAYPQLLMYEAYKRTGKWQVLSLQEHGVSIFMIREWNRFLEEKDEWRLLIALIINEQMMVEERLFQRSKVEAFFQSALYKMESYLHFSHVLFPQLPCTVNTMYGECVKNFANPIKRIELGKRLAHLLYHPTLQYSFHQFMDEVEPTGSRGDYGITRKSLPLRVVYPRCSHANVVQTDWYESQQPEKVERLFTPLEVFKPKKVNVYVAQMELAWLNWLTKDK</sequence>
<evidence type="ECO:0000313" key="2">
    <source>
        <dbReference type="Proteomes" id="UP000027142"/>
    </source>
</evidence>
<dbReference type="RefSeq" id="WP_038480132.1">
    <property type="nucleotide sequence ID" value="NZ_CP003923.1"/>
</dbReference>
<evidence type="ECO:0008006" key="3">
    <source>
        <dbReference type="Google" id="ProtNLM"/>
    </source>
</evidence>
<reference evidence="1 2" key="1">
    <citation type="journal article" date="2014" name="Gene">
        <title>A comparative genomic analysis of the alkalitolerant soil bacterium Bacillus lehensis G1.</title>
        <authorList>
            <person name="Noor Y.M."/>
            <person name="Samsulrizal N.H."/>
            <person name="Jema'on N.A."/>
            <person name="Low K.O."/>
            <person name="Ramli A.N."/>
            <person name="Alias N.I."/>
            <person name="Damis S.I."/>
            <person name="Fuzi S.F."/>
            <person name="Isa M.N."/>
            <person name="Murad A.M."/>
            <person name="Raih M.F."/>
            <person name="Bakar F.D."/>
            <person name="Najimudin N."/>
            <person name="Mahadi N.M."/>
            <person name="Illias R.M."/>
        </authorList>
    </citation>
    <scope>NUCLEOTIDE SEQUENCE [LARGE SCALE GENOMIC DNA]</scope>
    <source>
        <strain evidence="1 2">G1</strain>
    </source>
</reference>
<dbReference type="Proteomes" id="UP000027142">
    <property type="component" value="Chromosome"/>
</dbReference>
<dbReference type="OrthoDB" id="2690514at2"/>
<keyword evidence="2" id="KW-1185">Reference proteome</keyword>
<dbReference type="AlphaFoldDB" id="A0A060M1Z3"/>
<evidence type="ECO:0000313" key="1">
    <source>
        <dbReference type="EMBL" id="AIC94563.1"/>
    </source>
</evidence>
<organism evidence="1 2">
    <name type="scientific">Shouchella lehensis G1</name>
    <dbReference type="NCBI Taxonomy" id="1246626"/>
    <lineage>
        <taxon>Bacteria</taxon>
        <taxon>Bacillati</taxon>
        <taxon>Bacillota</taxon>
        <taxon>Bacilli</taxon>
        <taxon>Bacillales</taxon>
        <taxon>Bacillaceae</taxon>
        <taxon>Shouchella</taxon>
    </lineage>
</organism>
<dbReference type="PATRIC" id="fig|1246626.3.peg.1985"/>
<protein>
    <recommendedName>
        <fullName evidence="3">DUF2515 domain-containing protein</fullName>
    </recommendedName>
</protein>
<dbReference type="HOGENOM" id="CLU_032297_1_0_9"/>
<dbReference type="KEGG" id="ble:BleG1_1985"/>
<dbReference type="EMBL" id="CP003923">
    <property type="protein sequence ID" value="AIC94563.1"/>
    <property type="molecule type" value="Genomic_DNA"/>
</dbReference>
<dbReference type="eggNOG" id="ENOG502ZB0U">
    <property type="taxonomic scope" value="Bacteria"/>
</dbReference>
<dbReference type="Pfam" id="PF10720">
    <property type="entry name" value="DUF2515"/>
    <property type="match status" value="1"/>
</dbReference>
<dbReference type="InterPro" id="IPR019658">
    <property type="entry name" value="DUF2515"/>
</dbReference>
<accession>A0A060M1Z3</accession>
<gene>
    <name evidence="1" type="ORF">BleG1_1985</name>
</gene>
<dbReference type="STRING" id="1246626.BleG1_1985"/>
<proteinExistence type="predicted"/>